<name>A0A6J5RSP7_9CAUD</name>
<gene>
    <name evidence="1" type="ORF">UFOVP1355_31</name>
</gene>
<proteinExistence type="predicted"/>
<evidence type="ECO:0000313" key="1">
    <source>
        <dbReference type="EMBL" id="CAB4200155.1"/>
    </source>
</evidence>
<sequence>MIFLKHPVHGNKIASFEIEAEQDERNGWVRYNVDTPSLSEVAAPVNELEVKRRGRPPRVIAQGA</sequence>
<protein>
    <submittedName>
        <fullName evidence="1">Uncharacterized protein</fullName>
    </submittedName>
</protein>
<reference evidence="1" key="1">
    <citation type="submission" date="2020-05" db="EMBL/GenBank/DDBJ databases">
        <authorList>
            <person name="Chiriac C."/>
            <person name="Salcher M."/>
            <person name="Ghai R."/>
            <person name="Kavagutti S V."/>
        </authorList>
    </citation>
    <scope>NUCLEOTIDE SEQUENCE</scope>
</reference>
<accession>A0A6J5RSP7</accession>
<organism evidence="1">
    <name type="scientific">uncultured Caudovirales phage</name>
    <dbReference type="NCBI Taxonomy" id="2100421"/>
    <lineage>
        <taxon>Viruses</taxon>
        <taxon>Duplodnaviria</taxon>
        <taxon>Heunggongvirae</taxon>
        <taxon>Uroviricota</taxon>
        <taxon>Caudoviricetes</taxon>
        <taxon>Peduoviridae</taxon>
        <taxon>Maltschvirus</taxon>
        <taxon>Maltschvirus maltsch</taxon>
    </lineage>
</organism>
<dbReference type="EMBL" id="LR797288">
    <property type="protein sequence ID" value="CAB4200155.1"/>
    <property type="molecule type" value="Genomic_DNA"/>
</dbReference>